<evidence type="ECO:0000313" key="3">
    <source>
        <dbReference type="Proteomes" id="UP000030643"/>
    </source>
</evidence>
<dbReference type="EMBL" id="DF820492">
    <property type="protein sequence ID" value="GAK31392.1"/>
    <property type="molecule type" value="Genomic_DNA"/>
</dbReference>
<protein>
    <submittedName>
        <fullName evidence="2">Uncharacterized protein</fullName>
    </submittedName>
</protein>
<dbReference type="Proteomes" id="UP000030643">
    <property type="component" value="Unassembled WGS sequence"/>
</dbReference>
<gene>
    <name evidence="2" type="ORF">WOSG25_090900</name>
</gene>
<dbReference type="AlphaFoldDB" id="A0A069CVI2"/>
<proteinExistence type="predicted"/>
<keyword evidence="3" id="KW-1185">Reference proteome</keyword>
<dbReference type="OrthoDB" id="9822796at2"/>
<organism evidence="2 3">
    <name type="scientific">Weissella oryzae (strain DSM 25784 / JCM 18191 / LMG 30913 / SG25)</name>
    <dbReference type="NCBI Taxonomy" id="1329250"/>
    <lineage>
        <taxon>Bacteria</taxon>
        <taxon>Bacillati</taxon>
        <taxon>Bacillota</taxon>
        <taxon>Bacilli</taxon>
        <taxon>Lactobacillales</taxon>
        <taxon>Lactobacillaceae</taxon>
        <taxon>Weissella</taxon>
    </lineage>
</organism>
<feature type="transmembrane region" description="Helical" evidence="1">
    <location>
        <begin position="68"/>
        <end position="91"/>
    </location>
</feature>
<evidence type="ECO:0000256" key="1">
    <source>
        <dbReference type="SAM" id="Phobius"/>
    </source>
</evidence>
<accession>A0A069CVI2</accession>
<feature type="transmembrane region" description="Helical" evidence="1">
    <location>
        <begin position="263"/>
        <end position="287"/>
    </location>
</feature>
<feature type="transmembrane region" description="Helical" evidence="1">
    <location>
        <begin position="129"/>
        <end position="149"/>
    </location>
</feature>
<feature type="transmembrane region" description="Helical" evidence="1">
    <location>
        <begin position="156"/>
        <end position="179"/>
    </location>
</feature>
<feature type="transmembrane region" description="Helical" evidence="1">
    <location>
        <begin position="185"/>
        <end position="206"/>
    </location>
</feature>
<keyword evidence="1" id="KW-1133">Transmembrane helix</keyword>
<keyword evidence="1" id="KW-0472">Membrane</keyword>
<feature type="transmembrane region" description="Helical" evidence="1">
    <location>
        <begin position="39"/>
        <end position="61"/>
    </location>
</feature>
<sequence length="296" mass="33704">MAWKEIQENIEQNRLRRVEIKAQAQKIFKRDWLGNLSLWLMPFVTMALGLFLLGALIGGFVRVKSTMALIGVLLLFFLGLFLIGLIVSYGLQVIQYRALAQWRDSTTKAAPFTSYFQQFLQIDWLKRSILVAFVTGIFIILWGLLPYLLNYAAGVLTGLAFMTGSMGADSSGLIGWAWIVRLGSWALFALLIYKILGYTFGPYFMLDAKLRDRSLGGRTMLKQGLALVKGHRFELLTAVASFFWWFMLVILVEFLLFRFVNDIVAVLAFALLWSYIGSYITLTWTGYYETLKATSK</sequence>
<name>A0A069CVI2_WEIOS</name>
<reference evidence="3" key="1">
    <citation type="journal article" date="2014" name="Genome Announc.">
        <title>Draft genome sequence of Weissella oryzae SG25T, isolated from fermented rice grains.</title>
        <authorList>
            <person name="Tanizawa Y."/>
            <person name="Fujisawa T."/>
            <person name="Mochizuki T."/>
            <person name="Kaminuma E."/>
            <person name="Suzuki Y."/>
            <person name="Nakamura Y."/>
            <person name="Tohno M."/>
        </authorList>
    </citation>
    <scope>NUCLEOTIDE SEQUENCE [LARGE SCALE GENOMIC DNA]</scope>
    <source>
        <strain evidence="3">DSM 25784 / JCM 18191 / LMG 30913 / SG25</strain>
    </source>
</reference>
<feature type="transmembrane region" description="Helical" evidence="1">
    <location>
        <begin position="235"/>
        <end position="257"/>
    </location>
</feature>
<evidence type="ECO:0000313" key="2">
    <source>
        <dbReference type="EMBL" id="GAK31392.1"/>
    </source>
</evidence>
<keyword evidence="1" id="KW-0812">Transmembrane</keyword>
<dbReference type="RefSeq" id="WP_027699369.1">
    <property type="nucleotide sequence ID" value="NZ_DF820492.1"/>
</dbReference>
<dbReference type="STRING" id="1329250.WOSG25_090900"/>